<dbReference type="CDD" id="cd16454">
    <property type="entry name" value="RING-H2_PA-TM-RING"/>
    <property type="match status" value="1"/>
</dbReference>
<protein>
    <recommendedName>
        <fullName evidence="4">RING-type domain-containing protein</fullName>
    </recommendedName>
</protein>
<evidence type="ECO:0000256" key="3">
    <source>
        <dbReference type="SAM" id="Phobius"/>
    </source>
</evidence>
<keyword evidence="3" id="KW-0812">Transmembrane</keyword>
<evidence type="ECO:0000313" key="5">
    <source>
        <dbReference type="EMBL" id="RHZ79579.1"/>
    </source>
</evidence>
<keyword evidence="3" id="KW-1133">Transmembrane helix</keyword>
<feature type="transmembrane region" description="Helical" evidence="3">
    <location>
        <begin position="151"/>
        <end position="171"/>
    </location>
</feature>
<dbReference type="OrthoDB" id="8062037at2759"/>
<evidence type="ECO:0000256" key="2">
    <source>
        <dbReference type="SAM" id="MobiDB-lite"/>
    </source>
</evidence>
<dbReference type="Gene3D" id="3.30.40.10">
    <property type="entry name" value="Zinc/RING finger domain, C3HC4 (zinc finger)"/>
    <property type="match status" value="1"/>
</dbReference>
<feature type="transmembrane region" description="Helical" evidence="3">
    <location>
        <begin position="183"/>
        <end position="216"/>
    </location>
</feature>
<feature type="region of interest" description="Disordered" evidence="2">
    <location>
        <begin position="1"/>
        <end position="22"/>
    </location>
</feature>
<feature type="transmembrane region" description="Helical" evidence="3">
    <location>
        <begin position="109"/>
        <end position="130"/>
    </location>
</feature>
<feature type="compositionally biased region" description="Low complexity" evidence="2">
    <location>
        <begin position="381"/>
        <end position="396"/>
    </location>
</feature>
<dbReference type="AlphaFoldDB" id="A0A397IUB3"/>
<dbReference type="PANTHER" id="PTHR46225:SF19">
    <property type="entry name" value="RING-TYPE DOMAIN-CONTAINING PROTEIN"/>
    <property type="match status" value="1"/>
</dbReference>
<keyword evidence="1" id="KW-0479">Metal-binding</keyword>
<keyword evidence="3" id="KW-0472">Membrane</keyword>
<organism evidence="5 6">
    <name type="scientific">Diversispora epigaea</name>
    <dbReference type="NCBI Taxonomy" id="1348612"/>
    <lineage>
        <taxon>Eukaryota</taxon>
        <taxon>Fungi</taxon>
        <taxon>Fungi incertae sedis</taxon>
        <taxon>Mucoromycota</taxon>
        <taxon>Glomeromycotina</taxon>
        <taxon>Glomeromycetes</taxon>
        <taxon>Diversisporales</taxon>
        <taxon>Diversisporaceae</taxon>
        <taxon>Diversispora</taxon>
    </lineage>
</organism>
<evidence type="ECO:0000256" key="1">
    <source>
        <dbReference type="PROSITE-ProRule" id="PRU00175"/>
    </source>
</evidence>
<evidence type="ECO:0000313" key="6">
    <source>
        <dbReference type="Proteomes" id="UP000266861"/>
    </source>
</evidence>
<name>A0A397IUB3_9GLOM</name>
<dbReference type="GO" id="GO:0008270">
    <property type="term" value="F:zinc ion binding"/>
    <property type="evidence" value="ECO:0007669"/>
    <property type="project" value="UniProtKB-KW"/>
</dbReference>
<dbReference type="PROSITE" id="PS50089">
    <property type="entry name" value="ZF_RING_2"/>
    <property type="match status" value="1"/>
</dbReference>
<dbReference type="InterPro" id="IPR001841">
    <property type="entry name" value="Znf_RING"/>
</dbReference>
<comment type="caution">
    <text evidence="5">The sequence shown here is derived from an EMBL/GenBank/DDBJ whole genome shotgun (WGS) entry which is preliminary data.</text>
</comment>
<dbReference type="STRING" id="1348612.A0A397IUB3"/>
<reference evidence="5 6" key="1">
    <citation type="submission" date="2018-08" db="EMBL/GenBank/DDBJ databases">
        <title>Genome and evolution of the arbuscular mycorrhizal fungus Diversispora epigaea (formerly Glomus versiforme) and its bacterial endosymbionts.</title>
        <authorList>
            <person name="Sun X."/>
            <person name="Fei Z."/>
            <person name="Harrison M."/>
        </authorList>
    </citation>
    <scope>NUCLEOTIDE SEQUENCE [LARGE SCALE GENOMIC DNA]</scope>
    <source>
        <strain evidence="5 6">IT104</strain>
    </source>
</reference>
<feature type="region of interest" description="Disordered" evidence="2">
    <location>
        <begin position="374"/>
        <end position="432"/>
    </location>
</feature>
<keyword evidence="1" id="KW-0863">Zinc-finger</keyword>
<gene>
    <name evidence="5" type="ORF">Glove_144g159</name>
</gene>
<dbReference type="InterPro" id="IPR013083">
    <property type="entry name" value="Znf_RING/FYVE/PHD"/>
</dbReference>
<feature type="domain" description="RING-type" evidence="4">
    <location>
        <begin position="323"/>
        <end position="364"/>
    </location>
</feature>
<dbReference type="Pfam" id="PF13639">
    <property type="entry name" value="zf-RING_2"/>
    <property type="match status" value="1"/>
</dbReference>
<feature type="compositionally biased region" description="Basic and acidic residues" evidence="2">
    <location>
        <begin position="410"/>
        <end position="432"/>
    </location>
</feature>
<evidence type="ECO:0000259" key="4">
    <source>
        <dbReference type="PROSITE" id="PS50089"/>
    </source>
</evidence>
<accession>A0A397IUB3</accession>
<dbReference type="PANTHER" id="PTHR46225">
    <property type="entry name" value="C3H4 TYPE ZINC FINGER PROTEIN"/>
    <property type="match status" value="1"/>
</dbReference>
<sequence>MSTLASRSNNGTSSSPITRSQQRTAVLSSVLSSTPSSSIATASVRATARGSRRVRQNWWEYIVESFRSISRTSRVLLVLSLITVFIQVVITIIVLVISKDRDCDRPLRLFLELYIVRVIIACPVNVYLYLNPRDHRQNHEASRRDSWVDKLKSFLDLFATLWFIIGNYLLFTTNTCQDTAPAIFYLSLTWVILGYIIITIPIILCFAVIFCLPCVLVVMRVLRVGEAVGIGGANDDVIQKIPLVIYKADEGIDQQITTEPAVTIPPPSTPPMTVPTPEHPPPVVTHKKFKFKNLFGMGGKSSTHPSPIIPEPLILPNPDDAVCAICLSSYEDGEELRRLWCSHHFHKECVDPWLAMNRRCPNCRKDVVEMADEEKKKKGKGAASDDNNSNNNNNNNDDYEIEIGEGSGRINDDENRHTEELHQGEEDVYRKV</sequence>
<dbReference type="EMBL" id="PQFF01000135">
    <property type="protein sequence ID" value="RHZ79579.1"/>
    <property type="molecule type" value="Genomic_DNA"/>
</dbReference>
<keyword evidence="6" id="KW-1185">Reference proteome</keyword>
<feature type="transmembrane region" description="Helical" evidence="3">
    <location>
        <begin position="75"/>
        <end position="97"/>
    </location>
</feature>
<dbReference type="SUPFAM" id="SSF57850">
    <property type="entry name" value="RING/U-box"/>
    <property type="match status" value="1"/>
</dbReference>
<keyword evidence="1" id="KW-0862">Zinc</keyword>
<dbReference type="Proteomes" id="UP000266861">
    <property type="component" value="Unassembled WGS sequence"/>
</dbReference>
<proteinExistence type="predicted"/>
<dbReference type="SMART" id="SM00184">
    <property type="entry name" value="RING"/>
    <property type="match status" value="1"/>
</dbReference>